<organism evidence="4 5">
    <name type="scientific">Heterobasidion irregulare (strain TC 32-1)</name>
    <dbReference type="NCBI Taxonomy" id="747525"/>
    <lineage>
        <taxon>Eukaryota</taxon>
        <taxon>Fungi</taxon>
        <taxon>Dikarya</taxon>
        <taxon>Basidiomycota</taxon>
        <taxon>Agaricomycotina</taxon>
        <taxon>Agaricomycetes</taxon>
        <taxon>Russulales</taxon>
        <taxon>Bondarzewiaceae</taxon>
        <taxon>Heterobasidion</taxon>
        <taxon>Heterobasidion annosum species complex</taxon>
    </lineage>
</organism>
<keyword evidence="5" id="KW-1185">Reference proteome</keyword>
<dbReference type="GO" id="GO:0005773">
    <property type="term" value="C:vacuole"/>
    <property type="evidence" value="ECO:0007669"/>
    <property type="project" value="GOC"/>
</dbReference>
<evidence type="ECO:0000256" key="2">
    <source>
        <dbReference type="SAM" id="SignalP"/>
    </source>
</evidence>
<dbReference type="KEGG" id="hir:HETIRDRAFT_324683"/>
<feature type="compositionally biased region" description="Low complexity" evidence="1">
    <location>
        <begin position="861"/>
        <end position="900"/>
    </location>
</feature>
<feature type="domain" description="Nitrogen regulatory protein areA GATA-like" evidence="3">
    <location>
        <begin position="46"/>
        <end position="73"/>
    </location>
</feature>
<evidence type="ECO:0000313" key="5">
    <source>
        <dbReference type="Proteomes" id="UP000030671"/>
    </source>
</evidence>
<feature type="compositionally biased region" description="Low complexity" evidence="1">
    <location>
        <begin position="1112"/>
        <end position="1125"/>
    </location>
</feature>
<dbReference type="InterPro" id="IPR013860">
    <property type="entry name" value="AreA_GATA"/>
</dbReference>
<reference evidence="4 5" key="1">
    <citation type="journal article" date="2012" name="New Phytol.">
        <title>Insight into trade-off between wood decay and parasitism from the genome of a fungal forest pathogen.</title>
        <authorList>
            <person name="Olson A."/>
            <person name="Aerts A."/>
            <person name="Asiegbu F."/>
            <person name="Belbahri L."/>
            <person name="Bouzid O."/>
            <person name="Broberg A."/>
            <person name="Canback B."/>
            <person name="Coutinho P.M."/>
            <person name="Cullen D."/>
            <person name="Dalman K."/>
            <person name="Deflorio G."/>
            <person name="van Diepen L.T."/>
            <person name="Dunand C."/>
            <person name="Duplessis S."/>
            <person name="Durling M."/>
            <person name="Gonthier P."/>
            <person name="Grimwood J."/>
            <person name="Fossdal C.G."/>
            <person name="Hansson D."/>
            <person name="Henrissat B."/>
            <person name="Hietala A."/>
            <person name="Himmelstrand K."/>
            <person name="Hoffmeister D."/>
            <person name="Hogberg N."/>
            <person name="James T.Y."/>
            <person name="Karlsson M."/>
            <person name="Kohler A."/>
            <person name="Kues U."/>
            <person name="Lee Y.H."/>
            <person name="Lin Y.C."/>
            <person name="Lind M."/>
            <person name="Lindquist E."/>
            <person name="Lombard V."/>
            <person name="Lucas S."/>
            <person name="Lunden K."/>
            <person name="Morin E."/>
            <person name="Murat C."/>
            <person name="Park J."/>
            <person name="Raffaello T."/>
            <person name="Rouze P."/>
            <person name="Salamov A."/>
            <person name="Schmutz J."/>
            <person name="Solheim H."/>
            <person name="Stahlberg J."/>
            <person name="Velez H."/>
            <person name="de Vries R.P."/>
            <person name="Wiebenga A."/>
            <person name="Woodward S."/>
            <person name="Yakovlev I."/>
            <person name="Garbelotto M."/>
            <person name="Martin F."/>
            <person name="Grigoriev I.V."/>
            <person name="Stenlid J."/>
        </authorList>
    </citation>
    <scope>NUCLEOTIDE SEQUENCE [LARGE SCALE GENOMIC DNA]</scope>
    <source>
        <strain evidence="4 5">TC 32-1</strain>
    </source>
</reference>
<feature type="compositionally biased region" description="Basic residues" evidence="1">
    <location>
        <begin position="702"/>
        <end position="718"/>
    </location>
</feature>
<keyword evidence="2" id="KW-0732">Signal</keyword>
<dbReference type="PANTHER" id="PTHR28051:SF1">
    <property type="entry name" value="PROTEIN MTL1-RELATED"/>
    <property type="match status" value="1"/>
</dbReference>
<dbReference type="Proteomes" id="UP000030671">
    <property type="component" value="Unassembled WGS sequence"/>
</dbReference>
<dbReference type="GO" id="GO:0042149">
    <property type="term" value="P:cellular response to glucose starvation"/>
    <property type="evidence" value="ECO:0007669"/>
    <property type="project" value="TreeGrafter"/>
</dbReference>
<dbReference type="Pfam" id="PF08550">
    <property type="entry name" value="GATA_AreA"/>
    <property type="match status" value="1"/>
</dbReference>
<dbReference type="GeneID" id="20671072"/>
<name>W4K0P5_HETIT</name>
<feature type="region of interest" description="Disordered" evidence="1">
    <location>
        <begin position="915"/>
        <end position="1090"/>
    </location>
</feature>
<feature type="signal peptide" evidence="2">
    <location>
        <begin position="1"/>
        <end position="16"/>
    </location>
</feature>
<feature type="compositionally biased region" description="Acidic residues" evidence="1">
    <location>
        <begin position="421"/>
        <end position="433"/>
    </location>
</feature>
<dbReference type="HOGENOM" id="CLU_007439_0_0_1"/>
<feature type="compositionally biased region" description="Low complexity" evidence="1">
    <location>
        <begin position="941"/>
        <end position="982"/>
    </location>
</feature>
<feature type="compositionally biased region" description="Low complexity" evidence="1">
    <location>
        <begin position="440"/>
        <end position="451"/>
    </location>
</feature>
<feature type="compositionally biased region" description="Low complexity" evidence="1">
    <location>
        <begin position="574"/>
        <end position="589"/>
    </location>
</feature>
<evidence type="ECO:0000313" key="4">
    <source>
        <dbReference type="EMBL" id="ETW78701.1"/>
    </source>
</evidence>
<evidence type="ECO:0000259" key="3">
    <source>
        <dbReference type="Pfam" id="PF08550"/>
    </source>
</evidence>
<dbReference type="InParanoid" id="W4K0P5"/>
<feature type="compositionally biased region" description="Gly residues" evidence="1">
    <location>
        <begin position="930"/>
        <end position="940"/>
    </location>
</feature>
<sequence length="1125" mass="118094">MANYLPLLLVSVTTNAIPDDTSVSTQPRGQVDYLSHEWREEDVWRSWRNMTRQKNEIANGARLENASWRTWWKQRNKLKTISPETLNWCAFSPSASPPSPFILSLATVIVASRGTRPPFIAHVRGVVLTPLFPCRLKDSDVTWLYGPLHTALDWSPPPKPKPDPTTVDKEKTVQDRLGLSTDSQGYNIPGKKPILKHRSISDLLTSALPNLNQTDDASDDLGTIDEDDEEDEAELIRPHLMHTKSDTNISRYRNNPFRKDSPPRIIAPVLTSPYEDIGAYPAVLSPPVMGERSGSSDSARDTTGGSSQDLNEKGPGGKKKHISFNTFVEQCIAIDSPQNGKANGRRKPATPRMYDDGSDDGSVSFFVAAFRPRVVYGLHADDDKLLDTPAYRRYDPDSEVGSYDDGLDEPSLFSEGHAGSDTEDDDEDDDDDILEMRTASSRSRSSSSSRSPGLYAHAHSQRLRPNARPMLVRANSSDKEHMTIAPIAPTMLKTTGVGNHAGLPHGTHATAHVNLVYVPSLGGSYGASRRSSSSAGVGVGIGLGVGLGAAAVAGSAEDVYRHREARFSVGAGSGSRSGSHSHSGSGSRSPSDCASPVPAAEALPPPIPYARSPAAAAAVLDEVEQDAQQEETFDYFGGAGMEKEVRIDSEFGAGLVRYAQGGAESVQSGRSSGFAEGHAPEVVVNDEDGPSEEFRERERSRSRSRSRSSSRSHSRSKSRTPSPAEVTRIVDTPSSSYPVATSTSTSTVLSASPSISTSAPPSSSVPVPRSSSSSHLFTDTVLLSPPEHAPHRGRSAASRSSGGGEGVRGRSATRSASSFSDRDRSGSRGTSSPLGSVSPTASSAVIGPGAGPGIGAHFVYPQGQQQQQPLQVTVVGRGRASRLGGRGASGSMSPPSGASPVIAIARSGSLDASAEGLWREEMEQRQSLGLGLGIGQGQGQGQSQAGPSSAPVLSASMSSVSTISSSGSSTEHEMSAPASAASARKRASGKIPLAVPSQPAIMEEEEQARSRQPTPANSPVRELKLRPARLPAPAAAPSTSAASTTSATATAVPAVSSPTHGQSKRASQVGGRPTSPAVAREEQAQAGTLVGRAAEIVSSARGLWGSFWHGGSSSSNSSNSSSAGA</sequence>
<feature type="compositionally biased region" description="Polar residues" evidence="1">
    <location>
        <begin position="293"/>
        <end position="309"/>
    </location>
</feature>
<dbReference type="AlphaFoldDB" id="W4K0P5"/>
<proteinExistence type="predicted"/>
<feature type="compositionally biased region" description="Low complexity" evidence="1">
    <location>
        <begin position="1028"/>
        <end position="1059"/>
    </location>
</feature>
<protein>
    <recommendedName>
        <fullName evidence="3">Nitrogen regulatory protein areA GATA-like domain-containing protein</fullName>
    </recommendedName>
</protein>
<dbReference type="EMBL" id="KI925461">
    <property type="protein sequence ID" value="ETW78701.1"/>
    <property type="molecule type" value="Genomic_DNA"/>
</dbReference>
<feature type="compositionally biased region" description="Polar residues" evidence="1">
    <location>
        <begin position="833"/>
        <end position="843"/>
    </location>
</feature>
<feature type="region of interest" description="Disordered" evidence="1">
    <location>
        <begin position="569"/>
        <end position="608"/>
    </location>
</feature>
<dbReference type="OrthoDB" id="5563539at2759"/>
<feature type="chain" id="PRO_5004844236" description="Nitrogen regulatory protein areA GATA-like domain-containing protein" evidence="2">
    <location>
        <begin position="17"/>
        <end position="1125"/>
    </location>
</feature>
<evidence type="ECO:0000256" key="1">
    <source>
        <dbReference type="SAM" id="MobiDB-lite"/>
    </source>
</evidence>
<accession>W4K0P5</accession>
<feature type="compositionally biased region" description="Basic and acidic residues" evidence="1">
    <location>
        <begin position="692"/>
        <end position="701"/>
    </location>
</feature>
<dbReference type="eggNOG" id="ENOG502QSII">
    <property type="taxonomic scope" value="Eukaryota"/>
</dbReference>
<dbReference type="PANTHER" id="PTHR28051">
    <property type="entry name" value="PROTEIN MTL1-RELATED"/>
    <property type="match status" value="1"/>
</dbReference>
<dbReference type="GO" id="GO:0007039">
    <property type="term" value="P:protein catabolic process in the vacuole"/>
    <property type="evidence" value="ECO:0007669"/>
    <property type="project" value="TreeGrafter"/>
</dbReference>
<dbReference type="STRING" id="747525.W4K0P5"/>
<gene>
    <name evidence="4" type="ORF">HETIRDRAFT_324683</name>
</gene>
<feature type="region of interest" description="Disordered" evidence="1">
    <location>
        <begin position="335"/>
        <end position="358"/>
    </location>
</feature>
<feature type="region of interest" description="Disordered" evidence="1">
    <location>
        <begin position="284"/>
        <end position="321"/>
    </location>
</feature>
<feature type="region of interest" description="Disordered" evidence="1">
    <location>
        <begin position="666"/>
        <end position="901"/>
    </location>
</feature>
<feature type="region of interest" description="Disordered" evidence="1">
    <location>
        <begin position="1105"/>
        <end position="1125"/>
    </location>
</feature>
<dbReference type="RefSeq" id="XP_009549017.1">
    <property type="nucleotide sequence ID" value="XM_009550722.1"/>
</dbReference>
<feature type="compositionally biased region" description="Low complexity" evidence="1">
    <location>
        <begin position="732"/>
        <end position="774"/>
    </location>
</feature>
<feature type="compositionally biased region" description="Low complexity" evidence="1">
    <location>
        <begin position="809"/>
        <end position="819"/>
    </location>
</feature>
<feature type="region of interest" description="Disordered" evidence="1">
    <location>
        <begin position="388"/>
        <end position="468"/>
    </location>
</feature>
<dbReference type="InterPro" id="IPR052292">
    <property type="entry name" value="Glucose_repression_reg"/>
</dbReference>